<dbReference type="Proteomes" id="UP000246740">
    <property type="component" value="Unassembled WGS sequence"/>
</dbReference>
<keyword evidence="4" id="KW-0479">Metal-binding</keyword>
<evidence type="ECO:0000256" key="7">
    <source>
        <dbReference type="ARBA" id="ARBA00023277"/>
    </source>
</evidence>
<dbReference type="PROSITE" id="PS51677">
    <property type="entry name" value="NODB"/>
    <property type="match status" value="1"/>
</dbReference>
<dbReference type="InParanoid" id="A0A317XQ32"/>
<dbReference type="OrthoDB" id="2125469at2759"/>
<keyword evidence="6 11" id="KW-0378">Hydrolase</keyword>
<dbReference type="Pfam" id="PF01522">
    <property type="entry name" value="Polysacc_deac_1"/>
    <property type="match status" value="1"/>
</dbReference>
<keyword evidence="3" id="KW-0472">Membrane</keyword>
<dbReference type="GO" id="GO:0005886">
    <property type="term" value="C:plasma membrane"/>
    <property type="evidence" value="ECO:0007669"/>
    <property type="project" value="UniProtKB-SubCell"/>
</dbReference>
<organism evidence="11 12">
    <name type="scientific">Testicularia cyperi</name>
    <dbReference type="NCBI Taxonomy" id="1882483"/>
    <lineage>
        <taxon>Eukaryota</taxon>
        <taxon>Fungi</taxon>
        <taxon>Dikarya</taxon>
        <taxon>Basidiomycota</taxon>
        <taxon>Ustilaginomycotina</taxon>
        <taxon>Ustilaginomycetes</taxon>
        <taxon>Ustilaginales</taxon>
        <taxon>Anthracoideaceae</taxon>
        <taxon>Testicularia</taxon>
    </lineage>
</organism>
<evidence type="ECO:0000313" key="12">
    <source>
        <dbReference type="Proteomes" id="UP000246740"/>
    </source>
</evidence>
<dbReference type="GO" id="GO:0016810">
    <property type="term" value="F:hydrolase activity, acting on carbon-nitrogen (but not peptide) bonds"/>
    <property type="evidence" value="ECO:0007669"/>
    <property type="project" value="InterPro"/>
</dbReference>
<evidence type="ECO:0000256" key="2">
    <source>
        <dbReference type="ARBA" id="ARBA00004609"/>
    </source>
</evidence>
<dbReference type="InterPro" id="IPR002509">
    <property type="entry name" value="NODB_dom"/>
</dbReference>
<keyword evidence="3" id="KW-0336">GPI-anchor</keyword>
<evidence type="ECO:0000256" key="5">
    <source>
        <dbReference type="ARBA" id="ARBA00022729"/>
    </source>
</evidence>
<name>A0A317XQ32_9BASI</name>
<gene>
    <name evidence="11" type="ORF">BCV70DRAFT_211320</name>
</gene>
<feature type="chain" id="PRO_5016322119" evidence="9">
    <location>
        <begin position="22"/>
        <end position="301"/>
    </location>
</feature>
<sequence>MRFTSFVAAAIGLVMAGTSMAKPTVMSSIPDTLSPAVRRELSHMDPSEYQLFERDNLTTEEGGLHKRAQINGLQTRCTSSKCMSITFDDGAYNWHKKLANLFDQNGSKATFFVNGNNFDCIYNDARVSALRYSYERGHQICSHTWSHPNLASLSNSQLDRQVQLVEDALWKIIGAVPSCIRAPYGSITDAQVKYLNDRWGLVVVGWNFDSNDANGYGVDYALNVYRGLKAPKHAIVLNHETVETTPNTVMPQALQIIKQNGYSGSQTVASTLGFNPYKVVGQYQNRDSSWTCDGKPAPGAA</sequence>
<dbReference type="GO" id="GO:0005975">
    <property type="term" value="P:carbohydrate metabolic process"/>
    <property type="evidence" value="ECO:0007669"/>
    <property type="project" value="InterPro"/>
</dbReference>
<dbReference type="AlphaFoldDB" id="A0A317XQ32"/>
<dbReference type="GO" id="GO:0098552">
    <property type="term" value="C:side of membrane"/>
    <property type="evidence" value="ECO:0007669"/>
    <property type="project" value="UniProtKB-KW"/>
</dbReference>
<keyword evidence="5 9" id="KW-0732">Signal</keyword>
<dbReference type="InterPro" id="IPR011330">
    <property type="entry name" value="Glyco_hydro/deAcase_b/a-brl"/>
</dbReference>
<keyword evidence="12" id="KW-1185">Reference proteome</keyword>
<evidence type="ECO:0000256" key="3">
    <source>
        <dbReference type="ARBA" id="ARBA00022622"/>
    </source>
</evidence>
<dbReference type="EMBL" id="KZ819192">
    <property type="protein sequence ID" value="PWZ00474.1"/>
    <property type="molecule type" value="Genomic_DNA"/>
</dbReference>
<evidence type="ECO:0000256" key="8">
    <source>
        <dbReference type="ARBA" id="ARBA00023288"/>
    </source>
</evidence>
<evidence type="ECO:0000256" key="6">
    <source>
        <dbReference type="ARBA" id="ARBA00022801"/>
    </source>
</evidence>
<evidence type="ECO:0000256" key="9">
    <source>
        <dbReference type="SAM" id="SignalP"/>
    </source>
</evidence>
<comment type="cofactor">
    <cofactor evidence="1">
        <name>Co(2+)</name>
        <dbReference type="ChEBI" id="CHEBI:48828"/>
    </cofactor>
</comment>
<evidence type="ECO:0000259" key="10">
    <source>
        <dbReference type="PROSITE" id="PS51677"/>
    </source>
</evidence>
<dbReference type="Gene3D" id="3.20.20.370">
    <property type="entry name" value="Glycoside hydrolase/deacetylase"/>
    <property type="match status" value="1"/>
</dbReference>
<feature type="domain" description="NodB homology" evidence="10">
    <location>
        <begin position="81"/>
        <end position="265"/>
    </location>
</feature>
<evidence type="ECO:0000256" key="4">
    <source>
        <dbReference type="ARBA" id="ARBA00022723"/>
    </source>
</evidence>
<evidence type="ECO:0000256" key="1">
    <source>
        <dbReference type="ARBA" id="ARBA00001941"/>
    </source>
</evidence>
<dbReference type="STRING" id="1882483.A0A317XQ32"/>
<evidence type="ECO:0000313" key="11">
    <source>
        <dbReference type="EMBL" id="PWZ00474.1"/>
    </source>
</evidence>
<proteinExistence type="predicted"/>
<keyword evidence="7" id="KW-0119">Carbohydrate metabolism</keyword>
<protein>
    <submittedName>
        <fullName evidence="11">Glycoside hydrolase/deacetylase</fullName>
    </submittedName>
</protein>
<comment type="subcellular location">
    <subcellularLocation>
        <location evidence="2">Cell membrane</location>
        <topology evidence="2">Lipid-anchor</topology>
        <topology evidence="2">GPI-anchor</topology>
    </subcellularLocation>
</comment>
<dbReference type="PANTHER" id="PTHR46471">
    <property type="entry name" value="CHITIN DEACETYLASE"/>
    <property type="match status" value="1"/>
</dbReference>
<dbReference type="SUPFAM" id="SSF88713">
    <property type="entry name" value="Glycoside hydrolase/deacetylase"/>
    <property type="match status" value="1"/>
</dbReference>
<dbReference type="PANTHER" id="PTHR46471:SF2">
    <property type="entry name" value="CHITIN DEACETYLASE-RELATED"/>
    <property type="match status" value="1"/>
</dbReference>
<dbReference type="GO" id="GO:0046872">
    <property type="term" value="F:metal ion binding"/>
    <property type="evidence" value="ECO:0007669"/>
    <property type="project" value="UniProtKB-KW"/>
</dbReference>
<dbReference type="CDD" id="cd10951">
    <property type="entry name" value="CE4_ClCDA_like"/>
    <property type="match status" value="1"/>
</dbReference>
<accession>A0A317XQ32</accession>
<feature type="signal peptide" evidence="9">
    <location>
        <begin position="1"/>
        <end position="21"/>
    </location>
</feature>
<keyword evidence="8" id="KW-0449">Lipoprotein</keyword>
<reference evidence="11 12" key="1">
    <citation type="journal article" date="2018" name="Mol. Biol. Evol.">
        <title>Broad Genomic Sampling Reveals a Smut Pathogenic Ancestry of the Fungal Clade Ustilaginomycotina.</title>
        <authorList>
            <person name="Kijpornyongpan T."/>
            <person name="Mondo S.J."/>
            <person name="Barry K."/>
            <person name="Sandor L."/>
            <person name="Lee J."/>
            <person name="Lipzen A."/>
            <person name="Pangilinan J."/>
            <person name="LaButti K."/>
            <person name="Hainaut M."/>
            <person name="Henrissat B."/>
            <person name="Grigoriev I.V."/>
            <person name="Spatafora J.W."/>
            <person name="Aime M.C."/>
        </authorList>
    </citation>
    <scope>NUCLEOTIDE SEQUENCE [LARGE SCALE GENOMIC DNA]</scope>
    <source>
        <strain evidence="11 12">MCA 3645</strain>
    </source>
</reference>
<keyword evidence="3" id="KW-0325">Glycoprotein</keyword>